<keyword evidence="5" id="KW-0406">Ion transport</keyword>
<dbReference type="Gene3D" id="1.20.1420.30">
    <property type="entry name" value="NCX, central ion-binding region"/>
    <property type="match status" value="1"/>
</dbReference>
<evidence type="ECO:0000256" key="7">
    <source>
        <dbReference type="SAM" id="Phobius"/>
    </source>
</evidence>
<dbReference type="InterPro" id="IPR051171">
    <property type="entry name" value="CaCA"/>
</dbReference>
<keyword evidence="6 7" id="KW-0472">Membrane</keyword>
<reference evidence="9" key="1">
    <citation type="submission" date="2021-02" db="EMBL/GenBank/DDBJ databases">
        <authorList>
            <person name="Dougan E. K."/>
            <person name="Rhodes N."/>
            <person name="Thang M."/>
            <person name="Chan C."/>
        </authorList>
    </citation>
    <scope>NUCLEOTIDE SEQUENCE</scope>
</reference>
<dbReference type="GO" id="GO:0012505">
    <property type="term" value="C:endomembrane system"/>
    <property type="evidence" value="ECO:0007669"/>
    <property type="project" value="UniProtKB-SubCell"/>
</dbReference>
<comment type="subcellular location">
    <subcellularLocation>
        <location evidence="1">Endomembrane system</location>
        <topology evidence="1">Multi-pass membrane protein</topology>
    </subcellularLocation>
</comment>
<feature type="domain" description="Sodium/calcium exchanger membrane region" evidence="8">
    <location>
        <begin position="165"/>
        <end position="329"/>
    </location>
</feature>
<proteinExistence type="predicted"/>
<evidence type="ECO:0000256" key="4">
    <source>
        <dbReference type="ARBA" id="ARBA00022989"/>
    </source>
</evidence>
<accession>A0A813F090</accession>
<feature type="transmembrane region" description="Helical" evidence="7">
    <location>
        <begin position="160"/>
        <end position="185"/>
    </location>
</feature>
<dbReference type="GO" id="GO:0016020">
    <property type="term" value="C:membrane"/>
    <property type="evidence" value="ECO:0007669"/>
    <property type="project" value="InterPro"/>
</dbReference>
<dbReference type="OrthoDB" id="418484at2759"/>
<gene>
    <name evidence="9" type="ORF">PGLA1383_LOCUS25559</name>
</gene>
<name>A0A813F090_POLGL</name>
<dbReference type="GO" id="GO:0005432">
    <property type="term" value="F:calcium:sodium antiporter activity"/>
    <property type="evidence" value="ECO:0007669"/>
    <property type="project" value="TreeGrafter"/>
</dbReference>
<dbReference type="PANTHER" id="PTHR11878:SF65">
    <property type="entry name" value="NA_CA-EXCHANGE PROTEIN, ISOFORM G"/>
    <property type="match status" value="1"/>
</dbReference>
<evidence type="ECO:0000256" key="6">
    <source>
        <dbReference type="ARBA" id="ARBA00023136"/>
    </source>
</evidence>
<evidence type="ECO:0000256" key="2">
    <source>
        <dbReference type="ARBA" id="ARBA00022448"/>
    </source>
</evidence>
<keyword evidence="4 7" id="KW-1133">Transmembrane helix</keyword>
<dbReference type="InterPro" id="IPR044880">
    <property type="entry name" value="NCX_ion-bd_dom_sf"/>
</dbReference>
<keyword evidence="2" id="KW-0813">Transport</keyword>
<organism evidence="9 10">
    <name type="scientific">Polarella glacialis</name>
    <name type="common">Dinoflagellate</name>
    <dbReference type="NCBI Taxonomy" id="89957"/>
    <lineage>
        <taxon>Eukaryota</taxon>
        <taxon>Sar</taxon>
        <taxon>Alveolata</taxon>
        <taxon>Dinophyceae</taxon>
        <taxon>Suessiales</taxon>
        <taxon>Suessiaceae</taxon>
        <taxon>Polarella</taxon>
    </lineage>
</organism>
<dbReference type="Proteomes" id="UP000654075">
    <property type="component" value="Unassembled WGS sequence"/>
</dbReference>
<dbReference type="EMBL" id="CAJNNV010021910">
    <property type="protein sequence ID" value="CAE8607643.1"/>
    <property type="molecule type" value="Genomic_DNA"/>
</dbReference>
<evidence type="ECO:0000256" key="5">
    <source>
        <dbReference type="ARBA" id="ARBA00023065"/>
    </source>
</evidence>
<dbReference type="InterPro" id="IPR004837">
    <property type="entry name" value="NaCa_Exmemb"/>
</dbReference>
<evidence type="ECO:0000259" key="8">
    <source>
        <dbReference type="Pfam" id="PF01699"/>
    </source>
</evidence>
<dbReference type="AlphaFoldDB" id="A0A813F090"/>
<feature type="transmembrane region" description="Helical" evidence="7">
    <location>
        <begin position="316"/>
        <end position="336"/>
    </location>
</feature>
<feature type="transmembrane region" description="Helical" evidence="7">
    <location>
        <begin position="281"/>
        <end position="304"/>
    </location>
</feature>
<dbReference type="PANTHER" id="PTHR11878">
    <property type="entry name" value="SODIUM/CALCIUM EXCHANGER"/>
    <property type="match status" value="1"/>
</dbReference>
<keyword evidence="10" id="KW-1185">Reference proteome</keyword>
<feature type="transmembrane region" description="Helical" evidence="7">
    <location>
        <begin position="206"/>
        <end position="225"/>
    </location>
</feature>
<comment type="caution">
    <text evidence="9">The sequence shown here is derived from an EMBL/GenBank/DDBJ whole genome shotgun (WGS) entry which is preliminary data.</text>
</comment>
<dbReference type="Pfam" id="PF01699">
    <property type="entry name" value="Na_Ca_ex"/>
    <property type="match status" value="1"/>
</dbReference>
<sequence>MTPAATWPSQAWSSPALGRPVHRPPISFGTFPAVSVGVPTVLPGLDEALYREAEARRQRQAVREEEAWVQARAQSRPRLGRHSRSLCQGRLERELLAAFEANEEELLDWPGLGEVLVAPGSKLRSIFEAMDFLRSTQLIGEEILDATAELVQERPKGPRAVVYGIVLCWLFLGVMIVSDLFMGAIERITSQKKRKMNPATNRHMTVLVWNPTVANLTLMALGSSAPEILLSVIELFGNSLFAGALGPSTIVGSAAFNLLIILAVCVSAIPNGEVRRIKEMGVYAITASCSFFAYLWLLIILMGISPNVVEWWEGTLTFFFFPILVTLAYLADIGMLPGMKPVTLGREQVIGMSKEELAERKAKLQKDHGGTLSEEQITTMLMVESEQKTYASYRVAGIRKLTGGKPVFVKGLNDNMSKVAHSKVVPFAEADAPEEPETEAIIEFAAMKVEKFRFI</sequence>
<evidence type="ECO:0000256" key="3">
    <source>
        <dbReference type="ARBA" id="ARBA00022692"/>
    </source>
</evidence>
<feature type="transmembrane region" description="Helical" evidence="7">
    <location>
        <begin position="245"/>
        <end position="269"/>
    </location>
</feature>
<evidence type="ECO:0000313" key="9">
    <source>
        <dbReference type="EMBL" id="CAE8607643.1"/>
    </source>
</evidence>
<keyword evidence="3 7" id="KW-0812">Transmembrane</keyword>
<evidence type="ECO:0000313" key="10">
    <source>
        <dbReference type="Proteomes" id="UP000654075"/>
    </source>
</evidence>
<dbReference type="GO" id="GO:0098703">
    <property type="term" value="P:calcium ion import across plasma membrane"/>
    <property type="evidence" value="ECO:0007669"/>
    <property type="project" value="TreeGrafter"/>
</dbReference>
<protein>
    <recommendedName>
        <fullName evidence="8">Sodium/calcium exchanger membrane region domain-containing protein</fullName>
    </recommendedName>
</protein>
<evidence type="ECO:0000256" key="1">
    <source>
        <dbReference type="ARBA" id="ARBA00004127"/>
    </source>
</evidence>